<reference evidence="2 3" key="2">
    <citation type="journal article" date="2019" name="Int. J. Syst. Evol. Microbiol.">
        <title>Description and complete genome sequence of Bradyrhizobium amphicarpaeae sp. nov., harbouring photosystem and nitrogen-fixation genes.</title>
        <authorList>
            <person name="Bromfield E.S.P."/>
            <person name="Cloutier S."/>
            <person name="Nguyen H.D.T."/>
        </authorList>
    </citation>
    <scope>NUCLEOTIDE SEQUENCE [LARGE SCALE GENOMIC DNA]</scope>
    <source>
        <strain evidence="2 3">39S1MB</strain>
    </source>
</reference>
<proteinExistence type="predicted"/>
<evidence type="ECO:0000256" key="1">
    <source>
        <dbReference type="SAM" id="SignalP"/>
    </source>
</evidence>
<protein>
    <recommendedName>
        <fullName evidence="4">DUF992 domain-containing protein</fullName>
    </recommendedName>
</protein>
<feature type="chain" id="PRO_5015858569" description="DUF992 domain-containing protein" evidence="1">
    <location>
        <begin position="25"/>
        <end position="162"/>
    </location>
</feature>
<dbReference type="RefSeq" id="WP_094895967.1">
    <property type="nucleotide sequence ID" value="NZ_CP029426.2"/>
</dbReference>
<dbReference type="OrthoDB" id="8252320at2"/>
<gene>
    <name evidence="2" type="ORF">CIT40_03045</name>
</gene>
<keyword evidence="1" id="KW-0732">Signal</keyword>
<evidence type="ECO:0000313" key="2">
    <source>
        <dbReference type="EMBL" id="AWL99096.1"/>
    </source>
</evidence>
<accession>A0A2U8PMR6</accession>
<dbReference type="AlphaFoldDB" id="A0A2U8PMR6"/>
<sequence length="162" mass="16936">MNRCTLTALVGSTLVMIAVQPARADVIARYECSLAGFFTQEPIGDRPDHNLVAQDYVCVGVEGLLKGAVYSASNVVEWDGPKATMVMGGGVHRIPGGRLVTQLTQGSAQAVMKDGKAVGVESSGKGIVKFASGPLAGLNGKTVGFVTKPINPIRFNLEFTAE</sequence>
<feature type="signal peptide" evidence="1">
    <location>
        <begin position="1"/>
        <end position="24"/>
    </location>
</feature>
<evidence type="ECO:0008006" key="4">
    <source>
        <dbReference type="Google" id="ProtNLM"/>
    </source>
</evidence>
<name>A0A2U8PMR6_9BRAD</name>
<dbReference type="KEGG" id="brq:CIT40_03045"/>
<dbReference type="Proteomes" id="UP000215884">
    <property type="component" value="Chromosome"/>
</dbReference>
<organism evidence="2 3">
    <name type="scientific">Bradyrhizobium amphicarpaeae</name>
    <dbReference type="NCBI Taxonomy" id="1404768"/>
    <lineage>
        <taxon>Bacteria</taxon>
        <taxon>Pseudomonadati</taxon>
        <taxon>Pseudomonadota</taxon>
        <taxon>Alphaproteobacteria</taxon>
        <taxon>Hyphomicrobiales</taxon>
        <taxon>Nitrobacteraceae</taxon>
        <taxon>Bradyrhizobium</taxon>
    </lineage>
</organism>
<dbReference type="EMBL" id="CP029426">
    <property type="protein sequence ID" value="AWL99096.1"/>
    <property type="molecule type" value="Genomic_DNA"/>
</dbReference>
<evidence type="ECO:0000313" key="3">
    <source>
        <dbReference type="Proteomes" id="UP000215884"/>
    </source>
</evidence>
<reference evidence="2 3" key="1">
    <citation type="journal article" date="2017" name="Syst. Appl. Microbiol.">
        <title>Soybeans inoculated with root zone soils of Canadian native legumes harbour diverse and novel Bradyrhizobium spp. that possess agricultural potential.</title>
        <authorList>
            <person name="Bromfield E.S.P."/>
            <person name="Cloutier S."/>
            <person name="Tambong J.T."/>
            <person name="Tran Thi T.V."/>
        </authorList>
    </citation>
    <scope>NUCLEOTIDE SEQUENCE [LARGE SCALE GENOMIC DNA]</scope>
    <source>
        <strain evidence="2 3">39S1MB</strain>
    </source>
</reference>
<keyword evidence="3" id="KW-1185">Reference proteome</keyword>